<dbReference type="GO" id="GO:0005886">
    <property type="term" value="C:plasma membrane"/>
    <property type="evidence" value="ECO:0007669"/>
    <property type="project" value="TreeGrafter"/>
</dbReference>
<feature type="transmembrane region" description="Helical" evidence="8">
    <location>
        <begin position="106"/>
        <end position="125"/>
    </location>
</feature>
<comment type="caution">
    <text evidence="9">The sequence shown here is derived from an EMBL/GenBank/DDBJ whole genome shotgun (WGS) entry which is preliminary data.</text>
</comment>
<organism evidence="9 10">
    <name type="scientific">Hevea brasiliensis</name>
    <name type="common">Para rubber tree</name>
    <name type="synonym">Siphonia brasiliensis</name>
    <dbReference type="NCBI Taxonomy" id="3981"/>
    <lineage>
        <taxon>Eukaryota</taxon>
        <taxon>Viridiplantae</taxon>
        <taxon>Streptophyta</taxon>
        <taxon>Embryophyta</taxon>
        <taxon>Tracheophyta</taxon>
        <taxon>Spermatophyta</taxon>
        <taxon>Magnoliopsida</taxon>
        <taxon>eudicotyledons</taxon>
        <taxon>Gunneridae</taxon>
        <taxon>Pentapetalae</taxon>
        <taxon>rosids</taxon>
        <taxon>fabids</taxon>
        <taxon>Malpighiales</taxon>
        <taxon>Euphorbiaceae</taxon>
        <taxon>Crotonoideae</taxon>
        <taxon>Micrandreae</taxon>
        <taxon>Hevea</taxon>
    </lineage>
</organism>
<proteinExistence type="predicted"/>
<feature type="transmembrane region" description="Helical" evidence="8">
    <location>
        <begin position="28"/>
        <end position="49"/>
    </location>
</feature>
<dbReference type="PANTHER" id="PTHR19432:SF70">
    <property type="entry name" value="SUCROSE TRANSPORT PROTEIN SUC1-RELATED"/>
    <property type="match status" value="1"/>
</dbReference>
<keyword evidence="7 8" id="KW-0472">Membrane</keyword>
<dbReference type="EMBL" id="JAAGAX010000015">
    <property type="protein sequence ID" value="KAF2291012.1"/>
    <property type="molecule type" value="Genomic_DNA"/>
</dbReference>
<evidence type="ECO:0000256" key="5">
    <source>
        <dbReference type="ARBA" id="ARBA00022847"/>
    </source>
</evidence>
<dbReference type="GO" id="GO:0005773">
    <property type="term" value="C:vacuole"/>
    <property type="evidence" value="ECO:0007669"/>
    <property type="project" value="TreeGrafter"/>
</dbReference>
<dbReference type="PANTHER" id="PTHR19432">
    <property type="entry name" value="SUGAR TRANSPORTER"/>
    <property type="match status" value="1"/>
</dbReference>
<reference evidence="9 10" key="1">
    <citation type="journal article" date="2020" name="Mol. Plant">
        <title>The Chromosome-Based Rubber Tree Genome Provides New Insights into Spurge Genome Evolution and Rubber Biosynthesis.</title>
        <authorList>
            <person name="Liu J."/>
            <person name="Shi C."/>
            <person name="Shi C.C."/>
            <person name="Li W."/>
            <person name="Zhang Q.J."/>
            <person name="Zhang Y."/>
            <person name="Li K."/>
            <person name="Lu H.F."/>
            <person name="Shi C."/>
            <person name="Zhu S.T."/>
            <person name="Xiao Z.Y."/>
            <person name="Nan H."/>
            <person name="Yue Y."/>
            <person name="Zhu X.G."/>
            <person name="Wu Y."/>
            <person name="Hong X.N."/>
            <person name="Fan G.Y."/>
            <person name="Tong Y."/>
            <person name="Zhang D."/>
            <person name="Mao C.L."/>
            <person name="Liu Y.L."/>
            <person name="Hao S.J."/>
            <person name="Liu W.Q."/>
            <person name="Lv M.Q."/>
            <person name="Zhang H.B."/>
            <person name="Liu Y."/>
            <person name="Hu-Tang G.R."/>
            <person name="Wang J.P."/>
            <person name="Wang J.H."/>
            <person name="Sun Y.H."/>
            <person name="Ni S.B."/>
            <person name="Chen W.B."/>
            <person name="Zhang X.C."/>
            <person name="Jiao Y.N."/>
            <person name="Eichler E.E."/>
            <person name="Li G.H."/>
            <person name="Liu X."/>
            <person name="Gao L.Z."/>
        </authorList>
    </citation>
    <scope>NUCLEOTIDE SEQUENCE [LARGE SCALE GENOMIC DNA]</scope>
    <source>
        <strain evidence="10">cv. GT1</strain>
        <tissue evidence="9">Leaf</tissue>
    </source>
</reference>
<keyword evidence="10" id="KW-1185">Reference proteome</keyword>
<evidence type="ECO:0000256" key="7">
    <source>
        <dbReference type="ARBA" id="ARBA00023136"/>
    </source>
</evidence>
<gene>
    <name evidence="9" type="ORF">GH714_018306</name>
</gene>
<evidence type="ECO:0000313" key="9">
    <source>
        <dbReference type="EMBL" id="KAF2291012.1"/>
    </source>
</evidence>
<keyword evidence="5" id="KW-0769">Symport</keyword>
<keyword evidence="2" id="KW-0813">Transport</keyword>
<feature type="transmembrane region" description="Helical" evidence="8">
    <location>
        <begin position="137"/>
        <end position="156"/>
    </location>
</feature>
<keyword evidence="6 8" id="KW-1133">Transmembrane helix</keyword>
<keyword evidence="3" id="KW-0762">Sugar transport</keyword>
<dbReference type="GO" id="GO:0008506">
    <property type="term" value="F:sucrose:proton symporter activity"/>
    <property type="evidence" value="ECO:0007669"/>
    <property type="project" value="TreeGrafter"/>
</dbReference>
<accession>A0A6A6KPT7</accession>
<evidence type="ECO:0000256" key="2">
    <source>
        <dbReference type="ARBA" id="ARBA00022448"/>
    </source>
</evidence>
<name>A0A6A6KPT7_HEVBR</name>
<evidence type="ECO:0000256" key="3">
    <source>
        <dbReference type="ARBA" id="ARBA00022597"/>
    </source>
</evidence>
<evidence type="ECO:0000256" key="4">
    <source>
        <dbReference type="ARBA" id="ARBA00022692"/>
    </source>
</evidence>
<evidence type="ECO:0000256" key="1">
    <source>
        <dbReference type="ARBA" id="ARBA00004141"/>
    </source>
</evidence>
<evidence type="ECO:0000256" key="8">
    <source>
        <dbReference type="SAM" id="Phobius"/>
    </source>
</evidence>
<evidence type="ECO:0000256" key="6">
    <source>
        <dbReference type="ARBA" id="ARBA00022989"/>
    </source>
</evidence>
<evidence type="ECO:0000313" key="10">
    <source>
        <dbReference type="Proteomes" id="UP000467840"/>
    </source>
</evidence>
<comment type="subcellular location">
    <subcellularLocation>
        <location evidence="1">Membrane</location>
        <topology evidence="1">Multi-pass membrane protein</topology>
    </subcellularLocation>
</comment>
<dbReference type="AlphaFoldDB" id="A0A6A6KPT7"/>
<feature type="transmembrane region" description="Helical" evidence="8">
    <location>
        <begin position="80"/>
        <end position="99"/>
    </location>
</feature>
<dbReference type="Proteomes" id="UP000467840">
    <property type="component" value="Chromosome 2"/>
</dbReference>
<keyword evidence="4 8" id="KW-0812">Transmembrane</keyword>
<protein>
    <submittedName>
        <fullName evidence="9">Uncharacterized protein</fullName>
    </submittedName>
</protein>
<sequence>MGREVYGGDSNGNPVQVRLYDRGVRAGALGLMLNSVVLGFTSLGVEVLARAVGGVKRLWEGSPPWGRRHGSLPPPGDVKAGALALFAVMGVPQAITYSIPLLWHQYFVTLLVLVKMVVSVVSGPWDALFGGGNLPAFVVGGVAAAASGIFAFTLLPSPQPDAPPPRLQGLSLLPSIDLHHLHVYAEM</sequence>